<keyword evidence="1" id="KW-0812">Transmembrane</keyword>
<dbReference type="EMBL" id="MN738881">
    <property type="protein sequence ID" value="QHT29727.1"/>
    <property type="molecule type" value="Genomic_DNA"/>
</dbReference>
<evidence type="ECO:0000313" key="2">
    <source>
        <dbReference type="EMBL" id="QHT29727.1"/>
    </source>
</evidence>
<protein>
    <submittedName>
        <fullName evidence="2">Uncharacterized protein</fullName>
    </submittedName>
</protein>
<feature type="transmembrane region" description="Helical" evidence="1">
    <location>
        <begin position="81"/>
        <end position="101"/>
    </location>
</feature>
<dbReference type="AlphaFoldDB" id="A0A6C0EKZ7"/>
<accession>A0A6C0EKZ7</accession>
<feature type="transmembrane region" description="Helical" evidence="1">
    <location>
        <begin position="46"/>
        <end position="69"/>
    </location>
</feature>
<organism evidence="2">
    <name type="scientific">viral metagenome</name>
    <dbReference type="NCBI Taxonomy" id="1070528"/>
    <lineage>
        <taxon>unclassified sequences</taxon>
        <taxon>metagenomes</taxon>
        <taxon>organismal metagenomes</taxon>
    </lineage>
</organism>
<sequence>MASSTAADILGSSKIFYILVFVIAFCFNLLRIAQIAHSKVHIWRKILGFVLEFLHNLYIAAIIVGLFWLNFQVMLLGSYNTFGLIFINIGVLFAYMLYGFLRTCLFFLFFNRTLGFHDCGEYYSVVDMIKGQKILEHGRPNCEKNNNKWIIGVRLLTVFTVILDIMYLDHFWSLTSSSPRGVPSMTSLT</sequence>
<evidence type="ECO:0000256" key="1">
    <source>
        <dbReference type="SAM" id="Phobius"/>
    </source>
</evidence>
<keyword evidence="1" id="KW-1133">Transmembrane helix</keyword>
<name>A0A6C0EKZ7_9ZZZZ</name>
<feature type="transmembrane region" description="Helical" evidence="1">
    <location>
        <begin position="149"/>
        <end position="168"/>
    </location>
</feature>
<proteinExistence type="predicted"/>
<keyword evidence="1" id="KW-0472">Membrane</keyword>
<reference evidence="2" key="1">
    <citation type="journal article" date="2020" name="Nature">
        <title>Giant virus diversity and host interactions through global metagenomics.</title>
        <authorList>
            <person name="Schulz F."/>
            <person name="Roux S."/>
            <person name="Paez-Espino D."/>
            <person name="Jungbluth S."/>
            <person name="Walsh D.A."/>
            <person name="Denef V.J."/>
            <person name="McMahon K.D."/>
            <person name="Konstantinidis K.T."/>
            <person name="Eloe-Fadrosh E.A."/>
            <person name="Kyrpides N.C."/>
            <person name="Woyke T."/>
        </authorList>
    </citation>
    <scope>NUCLEOTIDE SEQUENCE</scope>
    <source>
        <strain evidence="2">GVMAG-M-3300009068-24</strain>
    </source>
</reference>
<feature type="transmembrane region" description="Helical" evidence="1">
    <location>
        <begin position="15"/>
        <end position="34"/>
    </location>
</feature>